<evidence type="ECO:0000313" key="1">
    <source>
        <dbReference type="EMBL" id="MDQ9171499.1"/>
    </source>
</evidence>
<name>A0ABU1BTX1_9BURK</name>
<gene>
    <name evidence="1" type="ORF">Q8A64_13885</name>
</gene>
<dbReference type="EMBL" id="JAUYVH010000009">
    <property type="protein sequence ID" value="MDQ9171499.1"/>
    <property type="molecule type" value="Genomic_DNA"/>
</dbReference>
<sequence length="139" mass="16320">MEPLQNQVWVELVNNIIMARMRGEVTEEMLNQRHEQILQIANDTGCKKLLLDDLEMNAMPYEIIEAQRFLNEELNALKFRVAVVVPNSRLAYLARLQFGGENHKVFYTDIVEAINWLREYCQMWKNSETVIQITSHNPV</sequence>
<evidence type="ECO:0008006" key="3">
    <source>
        <dbReference type="Google" id="ProtNLM"/>
    </source>
</evidence>
<evidence type="ECO:0000313" key="2">
    <source>
        <dbReference type="Proteomes" id="UP001225596"/>
    </source>
</evidence>
<reference evidence="1 2" key="1">
    <citation type="submission" date="2023-08" db="EMBL/GenBank/DDBJ databases">
        <title>Oxalobacteraceae gen .nov., isolated from river sludge outside the plant.</title>
        <authorList>
            <person name="Zhao S.Y."/>
        </authorList>
    </citation>
    <scope>NUCLEOTIDE SEQUENCE [LARGE SCALE GENOMIC DNA]</scope>
    <source>
        <strain evidence="1 2">R-40</strain>
    </source>
</reference>
<protein>
    <recommendedName>
        <fullName evidence="3">STAS/SEC14 domain-containing protein</fullName>
    </recommendedName>
</protein>
<comment type="caution">
    <text evidence="1">The sequence shown here is derived from an EMBL/GenBank/DDBJ whole genome shotgun (WGS) entry which is preliminary data.</text>
</comment>
<dbReference type="Proteomes" id="UP001225596">
    <property type="component" value="Unassembled WGS sequence"/>
</dbReference>
<keyword evidence="2" id="KW-1185">Reference proteome</keyword>
<proteinExistence type="predicted"/>
<accession>A0ABU1BTX1</accession>
<organism evidence="1 2">
    <name type="scientific">Keguizhuia sedimenti</name>
    <dbReference type="NCBI Taxonomy" id="3064264"/>
    <lineage>
        <taxon>Bacteria</taxon>
        <taxon>Pseudomonadati</taxon>
        <taxon>Pseudomonadota</taxon>
        <taxon>Betaproteobacteria</taxon>
        <taxon>Burkholderiales</taxon>
        <taxon>Oxalobacteraceae</taxon>
        <taxon>Keguizhuia</taxon>
    </lineage>
</organism>
<dbReference type="RefSeq" id="WP_338437433.1">
    <property type="nucleotide sequence ID" value="NZ_JAUYVH010000009.1"/>
</dbReference>